<dbReference type="GO" id="GO:0008270">
    <property type="term" value="F:zinc ion binding"/>
    <property type="evidence" value="ECO:0007669"/>
    <property type="project" value="InterPro"/>
</dbReference>
<evidence type="ECO:0000256" key="2">
    <source>
        <dbReference type="ARBA" id="ARBA00022723"/>
    </source>
</evidence>
<evidence type="ECO:0000259" key="5">
    <source>
        <dbReference type="SMART" id="SM00849"/>
    </source>
</evidence>
<feature type="domain" description="Metallo-beta-lactamase" evidence="5">
    <location>
        <begin position="12"/>
        <end position="197"/>
    </location>
</feature>
<dbReference type="SUPFAM" id="SSF56281">
    <property type="entry name" value="Metallo-hydrolase/oxidoreductase"/>
    <property type="match status" value="1"/>
</dbReference>
<dbReference type="InterPro" id="IPR001018">
    <property type="entry name" value="Beta-lactamase_class-B_CS"/>
</dbReference>
<comment type="cofactor">
    <cofactor evidence="1">
        <name>Zn(2+)</name>
        <dbReference type="ChEBI" id="CHEBI:29105"/>
    </cofactor>
</comment>
<dbReference type="PANTHER" id="PTHR46233">
    <property type="entry name" value="HYDROXYACYLGLUTATHIONE HYDROLASE GLOC"/>
    <property type="match status" value="1"/>
</dbReference>
<protein>
    <recommendedName>
        <fullName evidence="5">Metallo-beta-lactamase domain-containing protein</fullName>
    </recommendedName>
</protein>
<dbReference type="PANTHER" id="PTHR46233:SF3">
    <property type="entry name" value="HYDROXYACYLGLUTATHIONE HYDROLASE GLOC"/>
    <property type="match status" value="1"/>
</dbReference>
<dbReference type="GO" id="GO:0017001">
    <property type="term" value="P:antibiotic catabolic process"/>
    <property type="evidence" value="ECO:0007669"/>
    <property type="project" value="InterPro"/>
</dbReference>
<keyword evidence="4" id="KW-0862">Zinc</keyword>
<organism evidence="6">
    <name type="scientific">marine sediment metagenome</name>
    <dbReference type="NCBI Taxonomy" id="412755"/>
    <lineage>
        <taxon>unclassified sequences</taxon>
        <taxon>metagenomes</taxon>
        <taxon>ecological metagenomes</taxon>
    </lineage>
</organism>
<dbReference type="InterPro" id="IPR001279">
    <property type="entry name" value="Metallo-B-lactamas"/>
</dbReference>
<dbReference type="CDD" id="cd06262">
    <property type="entry name" value="metallo-hydrolase-like_MBL-fold"/>
    <property type="match status" value="1"/>
</dbReference>
<keyword evidence="2" id="KW-0479">Metal-binding</keyword>
<sequence length="197" mass="22324">MLIKHMVFGPIETNCYLVACEETLEAFVIDPDIREEREKEEILGEINLRKLRLRYIINTHYHADHTGGNSMLKKATGAEILIHELDAPFLPEPWKIMSEIIRLHKEPPCPFCGYERAYLNILKEQGKAIMGCNACDFKFEMLASPPADRLLHHGDVVKVGQLELKVIHTPGHSPGGISLYVEKENALFSGDTLFNQS</sequence>
<dbReference type="Pfam" id="PF00753">
    <property type="entry name" value="Lactamase_B"/>
    <property type="match status" value="1"/>
</dbReference>
<evidence type="ECO:0000256" key="1">
    <source>
        <dbReference type="ARBA" id="ARBA00001947"/>
    </source>
</evidence>
<dbReference type="PROSITE" id="PS00743">
    <property type="entry name" value="BETA_LACTAMASE_B_1"/>
    <property type="match status" value="1"/>
</dbReference>
<name>X1ASH3_9ZZZZ</name>
<dbReference type="Gene3D" id="3.60.15.10">
    <property type="entry name" value="Ribonuclease Z/Hydroxyacylglutathione hydrolase-like"/>
    <property type="match status" value="2"/>
</dbReference>
<reference evidence="6" key="1">
    <citation type="journal article" date="2014" name="Front. Microbiol.">
        <title>High frequency of phylogenetically diverse reductive dehalogenase-homologous genes in deep subseafloor sedimentary metagenomes.</title>
        <authorList>
            <person name="Kawai M."/>
            <person name="Futagami T."/>
            <person name="Toyoda A."/>
            <person name="Takaki Y."/>
            <person name="Nishi S."/>
            <person name="Hori S."/>
            <person name="Arai W."/>
            <person name="Tsubouchi T."/>
            <person name="Morono Y."/>
            <person name="Uchiyama I."/>
            <person name="Ito T."/>
            <person name="Fujiyama A."/>
            <person name="Inagaki F."/>
            <person name="Takami H."/>
        </authorList>
    </citation>
    <scope>NUCLEOTIDE SEQUENCE</scope>
    <source>
        <strain evidence="6">Expedition CK06-06</strain>
    </source>
</reference>
<dbReference type="EMBL" id="BART01012810">
    <property type="protein sequence ID" value="GAG85650.1"/>
    <property type="molecule type" value="Genomic_DNA"/>
</dbReference>
<feature type="non-terminal residue" evidence="6">
    <location>
        <position position="197"/>
    </location>
</feature>
<dbReference type="AlphaFoldDB" id="X1ASH3"/>
<evidence type="ECO:0000313" key="6">
    <source>
        <dbReference type="EMBL" id="GAG85650.1"/>
    </source>
</evidence>
<dbReference type="InterPro" id="IPR036866">
    <property type="entry name" value="RibonucZ/Hydroxyglut_hydro"/>
</dbReference>
<evidence type="ECO:0000256" key="3">
    <source>
        <dbReference type="ARBA" id="ARBA00022801"/>
    </source>
</evidence>
<comment type="caution">
    <text evidence="6">The sequence shown here is derived from an EMBL/GenBank/DDBJ whole genome shotgun (WGS) entry which is preliminary data.</text>
</comment>
<keyword evidence="3" id="KW-0378">Hydrolase</keyword>
<dbReference type="SMART" id="SM00849">
    <property type="entry name" value="Lactamase_B"/>
    <property type="match status" value="1"/>
</dbReference>
<gene>
    <name evidence="6" type="ORF">S01H4_26531</name>
</gene>
<dbReference type="GO" id="GO:0008800">
    <property type="term" value="F:beta-lactamase activity"/>
    <property type="evidence" value="ECO:0007669"/>
    <property type="project" value="InterPro"/>
</dbReference>
<accession>X1ASH3</accession>
<evidence type="ECO:0000256" key="4">
    <source>
        <dbReference type="ARBA" id="ARBA00022833"/>
    </source>
</evidence>
<proteinExistence type="predicted"/>
<dbReference type="InterPro" id="IPR051453">
    <property type="entry name" value="MBL_Glyoxalase_II"/>
</dbReference>